<reference evidence="9" key="1">
    <citation type="submission" date="2017-05" db="EMBL/GenBank/DDBJ databases">
        <authorList>
            <person name="Sung H."/>
        </authorList>
    </citation>
    <scope>NUCLEOTIDE SEQUENCE [LARGE SCALE GENOMIC DNA]</scope>
    <source>
        <strain evidence="9">AR23208</strain>
    </source>
</reference>
<sequence length="773" mass="86647">MKLRKKMFLRFLMLIVVCLVLMLLFVKEVLLSSYLRIDEAQAKKTMAVVMYAIDDEMKNINTNMLNYSAWDDTYQFVQGHGSPDYLDSNYPTTMFETNRLDLVLLVDEDYNIKYGQSYNPQQKAVRSIPTYFRNQDNLRSLTRFANVTDTQMGLLEIDGQPMMVISQPILTSERQGPIRGAMIVGRILSPAEVERLSLRTQKSLAIMPAGQVAPPAGPPGVWVNNLSGSQSKVYGIVHDWEGGICFIVSIEQERVVYQQGLKTILYLGLYLLAVAIVAVAGAVIATDRLVINRLHRLVENIRWISRNRSFSARMEPSGKDEIGELEAEFNLMMASLQQSQKAIRDAALLDPLTQLPNRVAFHESLVGAIDHAKRTGQTLAVLFVDLDHFKHINDTWGHDAGDQLLLTIVERMKGALCSNALISRMGGDEFTVLITGFAANEQVHDLAVQIGAELSRPLRIADRELKITASIGYSFYPHDGSEAESLIKNADLAMFTGKMHGRNEILGYHDEMREMIEKQENLAMYLRSAVDQEELFLQYQPIVNISSGETVGVEALVRWQHPILGRVSPLDFIPLAEKTGLIHSIGNWVLKQGCQDILALGQPDLQLSINASAVQLEEQNFIESVMDILHETRFDPRRLKIEITESALMSDIQGVTDKLQQLRDAGIEISIDDFGTGYSSLHYLKKFPLDTLKVDKSFMDEIVATEGDSTIAKAIIDLGRNLGLNVIAEGVETAEQVAFLREQDCHFVQGYYFSKPLDFPVLEVFLAGKRLSV</sequence>
<dbReference type="SMART" id="SM00304">
    <property type="entry name" value="HAMP"/>
    <property type="match status" value="1"/>
</dbReference>
<dbReference type="Pfam" id="PF05228">
    <property type="entry name" value="CHASE4"/>
    <property type="match status" value="1"/>
</dbReference>
<dbReference type="Pfam" id="PF00990">
    <property type="entry name" value="GGDEF"/>
    <property type="match status" value="1"/>
</dbReference>
<evidence type="ECO:0000313" key="8">
    <source>
        <dbReference type="EMBL" id="ARU60337.1"/>
    </source>
</evidence>
<evidence type="ECO:0000259" key="7">
    <source>
        <dbReference type="PROSITE" id="PS50887"/>
    </source>
</evidence>
<protein>
    <recommendedName>
        <fullName evidence="10">Diguanylate cyclase</fullName>
    </recommendedName>
</protein>
<dbReference type="GO" id="GO:0005886">
    <property type="term" value="C:plasma membrane"/>
    <property type="evidence" value="ECO:0007669"/>
    <property type="project" value="UniProtKB-SubCell"/>
</dbReference>
<dbReference type="EMBL" id="CP021434">
    <property type="protein sequence ID" value="ARU60337.1"/>
    <property type="molecule type" value="Genomic_DNA"/>
</dbReference>
<dbReference type="InterPro" id="IPR000160">
    <property type="entry name" value="GGDEF_dom"/>
</dbReference>
<dbReference type="Gene3D" id="3.30.70.270">
    <property type="match status" value="1"/>
</dbReference>
<dbReference type="OrthoDB" id="9759607at2"/>
<comment type="subcellular location">
    <subcellularLocation>
        <location evidence="1">Cell membrane</location>
    </subcellularLocation>
</comment>
<dbReference type="InterPro" id="IPR035919">
    <property type="entry name" value="EAL_sf"/>
</dbReference>
<keyword evidence="2" id="KW-1003">Cell membrane</keyword>
<dbReference type="NCBIfam" id="TIGR00254">
    <property type="entry name" value="GGDEF"/>
    <property type="match status" value="1"/>
</dbReference>
<dbReference type="InterPro" id="IPR043128">
    <property type="entry name" value="Rev_trsase/Diguanyl_cyclase"/>
</dbReference>
<dbReference type="KEGG" id="tum:CBW65_04110"/>
<evidence type="ECO:0000256" key="3">
    <source>
        <dbReference type="ARBA" id="ARBA00023136"/>
    </source>
</evidence>
<dbReference type="SMART" id="SM00267">
    <property type="entry name" value="GGDEF"/>
    <property type="match status" value="1"/>
</dbReference>
<accession>A0A1Y0IIQ0</accession>
<dbReference type="InterPro" id="IPR052155">
    <property type="entry name" value="Biofilm_reg_signaling"/>
</dbReference>
<proteinExistence type="predicted"/>
<keyword evidence="4" id="KW-0812">Transmembrane</keyword>
<dbReference type="GO" id="GO:0007165">
    <property type="term" value="P:signal transduction"/>
    <property type="evidence" value="ECO:0007669"/>
    <property type="project" value="InterPro"/>
</dbReference>
<dbReference type="PANTHER" id="PTHR44757:SF2">
    <property type="entry name" value="BIOFILM ARCHITECTURE MAINTENANCE PROTEIN MBAA"/>
    <property type="match status" value="1"/>
</dbReference>
<dbReference type="SMART" id="SM00052">
    <property type="entry name" value="EAL"/>
    <property type="match status" value="1"/>
</dbReference>
<dbReference type="PANTHER" id="PTHR44757">
    <property type="entry name" value="DIGUANYLATE CYCLASE DGCP"/>
    <property type="match status" value="1"/>
</dbReference>
<evidence type="ECO:0000259" key="5">
    <source>
        <dbReference type="PROSITE" id="PS50883"/>
    </source>
</evidence>
<dbReference type="SUPFAM" id="SSF55073">
    <property type="entry name" value="Nucleotide cyclase"/>
    <property type="match status" value="1"/>
</dbReference>
<dbReference type="SUPFAM" id="SSF141868">
    <property type="entry name" value="EAL domain-like"/>
    <property type="match status" value="1"/>
</dbReference>
<dbReference type="Pfam" id="PF00672">
    <property type="entry name" value="HAMP"/>
    <property type="match status" value="1"/>
</dbReference>
<keyword evidence="4" id="KW-1133">Transmembrane helix</keyword>
<feature type="domain" description="HAMP" evidence="6">
    <location>
        <begin position="288"/>
        <end position="341"/>
    </location>
</feature>
<organism evidence="8 9">
    <name type="scientific">Tumebacillus avium</name>
    <dbReference type="NCBI Taxonomy" id="1903704"/>
    <lineage>
        <taxon>Bacteria</taxon>
        <taxon>Bacillati</taxon>
        <taxon>Bacillota</taxon>
        <taxon>Bacilli</taxon>
        <taxon>Bacillales</taxon>
        <taxon>Alicyclobacillaceae</taxon>
        <taxon>Tumebacillus</taxon>
    </lineage>
</organism>
<dbReference type="Gene3D" id="3.20.20.450">
    <property type="entry name" value="EAL domain"/>
    <property type="match status" value="1"/>
</dbReference>
<dbReference type="Gene3D" id="6.10.340.10">
    <property type="match status" value="1"/>
</dbReference>
<name>A0A1Y0IIQ0_9BACL</name>
<dbReference type="InterPro" id="IPR003660">
    <property type="entry name" value="HAMP_dom"/>
</dbReference>
<dbReference type="PROSITE" id="PS50887">
    <property type="entry name" value="GGDEF"/>
    <property type="match status" value="1"/>
</dbReference>
<dbReference type="FunFam" id="3.20.20.450:FF:000001">
    <property type="entry name" value="Cyclic di-GMP phosphodiesterase yahA"/>
    <property type="match status" value="1"/>
</dbReference>
<dbReference type="InterPro" id="IPR001633">
    <property type="entry name" value="EAL_dom"/>
</dbReference>
<dbReference type="PROSITE" id="PS50885">
    <property type="entry name" value="HAMP"/>
    <property type="match status" value="1"/>
</dbReference>
<dbReference type="InterPro" id="IPR029787">
    <property type="entry name" value="Nucleotide_cyclase"/>
</dbReference>
<gene>
    <name evidence="8" type="ORF">CBW65_04110</name>
</gene>
<keyword evidence="3 4" id="KW-0472">Membrane</keyword>
<evidence type="ECO:0000259" key="6">
    <source>
        <dbReference type="PROSITE" id="PS50885"/>
    </source>
</evidence>
<dbReference type="Pfam" id="PF00563">
    <property type="entry name" value="EAL"/>
    <property type="match status" value="1"/>
</dbReference>
<dbReference type="InterPro" id="IPR007892">
    <property type="entry name" value="CHASE4"/>
</dbReference>
<evidence type="ECO:0000256" key="2">
    <source>
        <dbReference type="ARBA" id="ARBA00022475"/>
    </source>
</evidence>
<dbReference type="RefSeq" id="WP_087455725.1">
    <property type="nucleotide sequence ID" value="NZ_CP021434.1"/>
</dbReference>
<dbReference type="CDD" id="cd01949">
    <property type="entry name" value="GGDEF"/>
    <property type="match status" value="1"/>
</dbReference>
<dbReference type="AlphaFoldDB" id="A0A1Y0IIQ0"/>
<dbReference type="CDD" id="cd01948">
    <property type="entry name" value="EAL"/>
    <property type="match status" value="1"/>
</dbReference>
<dbReference type="CDD" id="cd06225">
    <property type="entry name" value="HAMP"/>
    <property type="match status" value="1"/>
</dbReference>
<evidence type="ECO:0000256" key="1">
    <source>
        <dbReference type="ARBA" id="ARBA00004236"/>
    </source>
</evidence>
<feature type="domain" description="EAL" evidence="5">
    <location>
        <begin position="519"/>
        <end position="770"/>
    </location>
</feature>
<keyword evidence="9" id="KW-1185">Reference proteome</keyword>
<dbReference type="Proteomes" id="UP000195437">
    <property type="component" value="Chromosome"/>
</dbReference>
<evidence type="ECO:0008006" key="10">
    <source>
        <dbReference type="Google" id="ProtNLM"/>
    </source>
</evidence>
<dbReference type="PROSITE" id="PS50883">
    <property type="entry name" value="EAL"/>
    <property type="match status" value="1"/>
</dbReference>
<feature type="transmembrane region" description="Helical" evidence="4">
    <location>
        <begin position="264"/>
        <end position="286"/>
    </location>
</feature>
<evidence type="ECO:0000256" key="4">
    <source>
        <dbReference type="SAM" id="Phobius"/>
    </source>
</evidence>
<feature type="domain" description="GGDEF" evidence="7">
    <location>
        <begin position="377"/>
        <end position="510"/>
    </location>
</feature>
<evidence type="ECO:0000313" key="9">
    <source>
        <dbReference type="Proteomes" id="UP000195437"/>
    </source>
</evidence>